<protein>
    <submittedName>
        <fullName evidence="1">Uncharacterized protein</fullName>
    </submittedName>
</protein>
<keyword evidence="2" id="KW-1185">Reference proteome</keyword>
<name>A0A1H7HRJ2_OLID1</name>
<organism evidence="1 2">
    <name type="scientific">Olivibacter domesticus</name>
    <name type="common">Pseudosphingobacterium domesticum</name>
    <dbReference type="NCBI Taxonomy" id="407022"/>
    <lineage>
        <taxon>Bacteria</taxon>
        <taxon>Pseudomonadati</taxon>
        <taxon>Bacteroidota</taxon>
        <taxon>Sphingobacteriia</taxon>
        <taxon>Sphingobacteriales</taxon>
        <taxon>Sphingobacteriaceae</taxon>
        <taxon>Olivibacter</taxon>
    </lineage>
</organism>
<sequence length="109" mass="12547">MLGSKISTTSFKTIGAQMKAITFKKFKPVINFPSSANPYYMISVFKTDVSSKVDADSIINSLKRQFPDGKFNFDLEDSDRVFRIEYNKDIIGEVIRLFKVKRFVCEMLI</sequence>
<reference evidence="2" key="1">
    <citation type="submission" date="2016-10" db="EMBL/GenBank/DDBJ databases">
        <authorList>
            <person name="Varghese N."/>
            <person name="Submissions S."/>
        </authorList>
    </citation>
    <scope>NUCLEOTIDE SEQUENCE [LARGE SCALE GENOMIC DNA]</scope>
    <source>
        <strain evidence="2">DSM 18733</strain>
    </source>
</reference>
<dbReference type="Proteomes" id="UP000199421">
    <property type="component" value="Unassembled WGS sequence"/>
</dbReference>
<proteinExistence type="predicted"/>
<dbReference type="AlphaFoldDB" id="A0A1H7HRJ2"/>
<evidence type="ECO:0000313" key="2">
    <source>
        <dbReference type="Proteomes" id="UP000199421"/>
    </source>
</evidence>
<accession>A0A1H7HRJ2</accession>
<evidence type="ECO:0000313" key="1">
    <source>
        <dbReference type="EMBL" id="SEK52976.1"/>
    </source>
</evidence>
<gene>
    <name evidence="1" type="ORF">SAMN05661044_00462</name>
</gene>
<dbReference type="STRING" id="407022.SAMN05661044_00462"/>
<dbReference type="EMBL" id="FOAF01000001">
    <property type="protein sequence ID" value="SEK52976.1"/>
    <property type="molecule type" value="Genomic_DNA"/>
</dbReference>